<keyword evidence="3" id="KW-1185">Reference proteome</keyword>
<feature type="signal peptide" evidence="1">
    <location>
        <begin position="1"/>
        <end position="20"/>
    </location>
</feature>
<sequence>MRAFIIIGVVVLATFHLAFASQDGGDQEPMEDDQGKRLFVRRNGVALFCARLNPWLVSTGASIMSSAVANNLTDAQVYVSLYYALCNYGRELQRGERG</sequence>
<proteinExistence type="predicted"/>
<name>A0AAW0W4N4_CHEQU</name>
<evidence type="ECO:0000256" key="1">
    <source>
        <dbReference type="SAM" id="SignalP"/>
    </source>
</evidence>
<protein>
    <submittedName>
        <fullName evidence="2">Uncharacterized protein</fullName>
    </submittedName>
</protein>
<dbReference type="Proteomes" id="UP001445076">
    <property type="component" value="Unassembled WGS sequence"/>
</dbReference>
<dbReference type="AlphaFoldDB" id="A0AAW0W4N4"/>
<evidence type="ECO:0000313" key="2">
    <source>
        <dbReference type="EMBL" id="KAK8724155.1"/>
    </source>
</evidence>
<keyword evidence="1" id="KW-0732">Signal</keyword>
<organism evidence="2 3">
    <name type="scientific">Cherax quadricarinatus</name>
    <name type="common">Australian red claw crayfish</name>
    <dbReference type="NCBI Taxonomy" id="27406"/>
    <lineage>
        <taxon>Eukaryota</taxon>
        <taxon>Metazoa</taxon>
        <taxon>Ecdysozoa</taxon>
        <taxon>Arthropoda</taxon>
        <taxon>Crustacea</taxon>
        <taxon>Multicrustacea</taxon>
        <taxon>Malacostraca</taxon>
        <taxon>Eumalacostraca</taxon>
        <taxon>Eucarida</taxon>
        <taxon>Decapoda</taxon>
        <taxon>Pleocyemata</taxon>
        <taxon>Astacidea</taxon>
        <taxon>Parastacoidea</taxon>
        <taxon>Parastacidae</taxon>
        <taxon>Cherax</taxon>
    </lineage>
</organism>
<comment type="caution">
    <text evidence="2">The sequence shown here is derived from an EMBL/GenBank/DDBJ whole genome shotgun (WGS) entry which is preliminary data.</text>
</comment>
<evidence type="ECO:0000313" key="3">
    <source>
        <dbReference type="Proteomes" id="UP001445076"/>
    </source>
</evidence>
<accession>A0AAW0W4N4</accession>
<feature type="chain" id="PRO_5044717269" evidence="1">
    <location>
        <begin position="21"/>
        <end position="98"/>
    </location>
</feature>
<dbReference type="EMBL" id="JARKIK010000086">
    <property type="protein sequence ID" value="KAK8724155.1"/>
    <property type="molecule type" value="Genomic_DNA"/>
</dbReference>
<dbReference type="EMBL" id="JARKIK010000086">
    <property type="protein sequence ID" value="KAK8724153.1"/>
    <property type="molecule type" value="Genomic_DNA"/>
</dbReference>
<reference evidence="2" key="2">
    <citation type="submission" date="2024-01" db="EMBL/GenBank/DDBJ databases">
        <authorList>
            <person name="He J."/>
            <person name="Wang M."/>
            <person name="Zheng J."/>
            <person name="Liu Z."/>
        </authorList>
    </citation>
    <scope>NUCLEOTIDE SEQUENCE</scope>
    <source>
        <strain evidence="2">ZL_2023a</strain>
        <tissue evidence="2">Muscle</tissue>
    </source>
</reference>
<reference evidence="2 3" key="1">
    <citation type="journal article" date="2024" name="BMC Genomics">
        <title>Genome assembly of redclaw crayfish (Cherax quadricarinatus) provides insights into its immune adaptation and hypoxia tolerance.</title>
        <authorList>
            <person name="Liu Z."/>
            <person name="Zheng J."/>
            <person name="Li H."/>
            <person name="Fang K."/>
            <person name="Wang S."/>
            <person name="He J."/>
            <person name="Zhou D."/>
            <person name="Weng S."/>
            <person name="Chi M."/>
            <person name="Gu Z."/>
            <person name="He J."/>
            <person name="Li F."/>
            <person name="Wang M."/>
        </authorList>
    </citation>
    <scope>NUCLEOTIDE SEQUENCE [LARGE SCALE GENOMIC DNA]</scope>
    <source>
        <strain evidence="2">ZL_2023a</strain>
    </source>
</reference>
<gene>
    <name evidence="2" type="ORF">OTU49_011240</name>
</gene>